<dbReference type="InterPro" id="IPR024169">
    <property type="entry name" value="SP_NH2Trfase/AEP_transaminase"/>
</dbReference>
<dbReference type="InterPro" id="IPR015421">
    <property type="entry name" value="PyrdxlP-dep_Trfase_major"/>
</dbReference>
<dbReference type="InterPro" id="IPR000192">
    <property type="entry name" value="Aminotrans_V_dom"/>
</dbReference>
<dbReference type="OrthoDB" id="389074at2"/>
<dbReference type="InterPro" id="IPR015422">
    <property type="entry name" value="PyrdxlP-dep_Trfase_small"/>
</dbReference>
<dbReference type="Gene3D" id="3.40.640.10">
    <property type="entry name" value="Type I PLP-dependent aspartate aminotransferase-like (Major domain)"/>
    <property type="match status" value="1"/>
</dbReference>
<evidence type="ECO:0000256" key="5">
    <source>
        <dbReference type="ARBA" id="ARBA00022898"/>
    </source>
</evidence>
<dbReference type="InterPro" id="IPR015424">
    <property type="entry name" value="PyrdxlP-dep_Trfase"/>
</dbReference>
<evidence type="ECO:0000256" key="2">
    <source>
        <dbReference type="ARBA" id="ARBA00009236"/>
    </source>
</evidence>
<evidence type="ECO:0000256" key="3">
    <source>
        <dbReference type="ARBA" id="ARBA00022576"/>
    </source>
</evidence>
<dbReference type="GO" id="GO:0008453">
    <property type="term" value="F:alanine-glyoxylate transaminase activity"/>
    <property type="evidence" value="ECO:0007669"/>
    <property type="project" value="TreeGrafter"/>
</dbReference>
<keyword evidence="9" id="KW-0670">Pyruvate</keyword>
<name>H0UKW1_9BACT</name>
<evidence type="ECO:0000259" key="8">
    <source>
        <dbReference type="Pfam" id="PF00266"/>
    </source>
</evidence>
<evidence type="ECO:0000313" key="10">
    <source>
        <dbReference type="Proteomes" id="UP000003806"/>
    </source>
</evidence>
<feature type="binding site" evidence="6">
    <location>
        <position position="341"/>
    </location>
    <ligand>
        <name>substrate</name>
    </ligand>
</feature>
<dbReference type="PIRSF" id="PIRSF000524">
    <property type="entry name" value="SPT"/>
    <property type="match status" value="1"/>
</dbReference>
<keyword evidence="5 7" id="KW-0663">Pyridoxal phosphate</keyword>
<dbReference type="RefSeq" id="WP_008521374.1">
    <property type="nucleotide sequence ID" value="NZ_CM001376.1"/>
</dbReference>
<evidence type="ECO:0000256" key="1">
    <source>
        <dbReference type="ARBA" id="ARBA00001933"/>
    </source>
</evidence>
<dbReference type="STRING" id="885272.JonanDRAFT_0947"/>
<proteinExistence type="inferred from homology"/>
<comment type="similarity">
    <text evidence="2">Belongs to the class-V pyridoxal-phosphate-dependent aminotransferase family.</text>
</comment>
<dbReference type="Gene3D" id="3.90.1150.10">
    <property type="entry name" value="Aspartate Aminotransferase, domain 1"/>
    <property type="match status" value="1"/>
</dbReference>
<feature type="domain" description="Aminotransferase class V" evidence="8">
    <location>
        <begin position="61"/>
        <end position="327"/>
    </location>
</feature>
<evidence type="ECO:0000256" key="7">
    <source>
        <dbReference type="PIRSR" id="PIRSR000524-50"/>
    </source>
</evidence>
<dbReference type="SUPFAM" id="SSF53383">
    <property type="entry name" value="PLP-dependent transferases"/>
    <property type="match status" value="1"/>
</dbReference>
<dbReference type="Pfam" id="PF00266">
    <property type="entry name" value="Aminotran_5"/>
    <property type="match status" value="1"/>
</dbReference>
<sequence length="388" mass="41731">MIKTERLVMIPGPTPVVRSIQNEMARPTVAFGDPCFVADYKQLVLDLQEMWGCGEGGQAFVFAGSGTLGMEMALANTTKRGDKILVCSNGAFGDRFKKMCLRKGLDMDVLATDHWGTSITAEMVEAKLKEKKYAAVTVTHVETSTGVMAPIAAIGEVLKKHPETIYIVDGVAAAAGAEENLEKMGIDIVLSCSQKAFGVCPGLTVLWASKAALDRRASLGELIPESYCDFNEWVPVMRDPSKYWGTPAVNLIWSLKESVRIIKEEGLAERYARHIRIAKLIDQSVEKLGFKVAAEEGFRAPTLTVYLYPAGVDDAKFRAAVAEEGAVVAGCLGEFAGKGFRMGHMGNIDKHVITGAVAAVARACVKLGVKADVAGAMDVLLRGLAQEK</sequence>
<gene>
    <name evidence="9" type="ORF">JonanDRAFT_0947</name>
</gene>
<dbReference type="AlphaFoldDB" id="H0UKW1"/>
<dbReference type="Proteomes" id="UP000003806">
    <property type="component" value="Chromosome"/>
</dbReference>
<reference evidence="9 10" key="1">
    <citation type="submission" date="2011-11" db="EMBL/GenBank/DDBJ databases">
        <title>The Noncontiguous Finished genome of Jonquetella anthropi DSM 22815.</title>
        <authorList>
            <consortium name="US DOE Joint Genome Institute (JGI-PGF)"/>
            <person name="Lucas S."/>
            <person name="Copeland A."/>
            <person name="Lapidus A."/>
            <person name="Glavina del Rio T."/>
            <person name="Dalin E."/>
            <person name="Tice H."/>
            <person name="Bruce D."/>
            <person name="Goodwin L."/>
            <person name="Pitluck S."/>
            <person name="Peters L."/>
            <person name="Mikhailova N."/>
            <person name="Held B."/>
            <person name="Kyrpides N."/>
            <person name="Mavromatis K."/>
            <person name="Ivanova N."/>
            <person name="Markowitz V."/>
            <person name="Cheng J.-F."/>
            <person name="Hugenholtz P."/>
            <person name="Woyke T."/>
            <person name="Wu D."/>
            <person name="Gronow S."/>
            <person name="Wellnitz S."/>
            <person name="Brambilla E."/>
            <person name="Klenk H.-P."/>
            <person name="Eisen J.A."/>
        </authorList>
    </citation>
    <scope>NUCLEOTIDE SEQUENCE [LARGE SCALE GENOMIC DNA]</scope>
    <source>
        <strain evidence="9 10">DSM 22815</strain>
    </source>
</reference>
<feature type="modified residue" description="N6-(pyridoxal phosphate)lysine" evidence="7">
    <location>
        <position position="195"/>
    </location>
</feature>
<organism evidence="9 10">
    <name type="scientific">Jonquetella anthropi DSM 22815</name>
    <dbReference type="NCBI Taxonomy" id="885272"/>
    <lineage>
        <taxon>Bacteria</taxon>
        <taxon>Thermotogati</taxon>
        <taxon>Synergistota</taxon>
        <taxon>Synergistia</taxon>
        <taxon>Synergistales</taxon>
        <taxon>Dethiosulfovibrionaceae</taxon>
        <taxon>Jonquetella</taxon>
    </lineage>
</organism>
<evidence type="ECO:0000256" key="4">
    <source>
        <dbReference type="ARBA" id="ARBA00022679"/>
    </source>
</evidence>
<dbReference type="PANTHER" id="PTHR21152">
    <property type="entry name" value="AMINOTRANSFERASE CLASS V"/>
    <property type="match status" value="1"/>
</dbReference>
<dbReference type="EMBL" id="CM001376">
    <property type="protein sequence ID" value="EHM13320.1"/>
    <property type="molecule type" value="Genomic_DNA"/>
</dbReference>
<dbReference type="PANTHER" id="PTHR21152:SF24">
    <property type="entry name" value="ALANINE--GLYOXYLATE AMINOTRANSFERASE 1"/>
    <property type="match status" value="1"/>
</dbReference>
<dbReference type="GO" id="GO:0004760">
    <property type="term" value="F:L-serine-pyruvate transaminase activity"/>
    <property type="evidence" value="ECO:0007669"/>
    <property type="project" value="TreeGrafter"/>
</dbReference>
<accession>H0UKW1</accession>
<evidence type="ECO:0000313" key="9">
    <source>
        <dbReference type="EMBL" id="EHM13320.1"/>
    </source>
</evidence>
<keyword evidence="3 9" id="KW-0032">Aminotransferase</keyword>
<keyword evidence="4 9" id="KW-0808">Transferase</keyword>
<comment type="cofactor">
    <cofactor evidence="1 7">
        <name>pyridoxal 5'-phosphate</name>
        <dbReference type="ChEBI" id="CHEBI:597326"/>
    </cofactor>
</comment>
<evidence type="ECO:0000256" key="6">
    <source>
        <dbReference type="PIRSR" id="PIRSR000524-1"/>
    </source>
</evidence>
<dbReference type="HOGENOM" id="CLU_027686_5_2_0"/>
<dbReference type="eggNOG" id="COG0075">
    <property type="taxonomic scope" value="Bacteria"/>
</dbReference>
<protein>
    <submittedName>
        <fullName evidence="9">Serine-pyruvate aminotransferase/archaeal aspartate aminotransferase</fullName>
    </submittedName>
</protein>
<keyword evidence="10" id="KW-1185">Reference proteome</keyword>
<dbReference type="GO" id="GO:0019265">
    <property type="term" value="P:glycine biosynthetic process, by transamination of glyoxylate"/>
    <property type="evidence" value="ECO:0007669"/>
    <property type="project" value="TreeGrafter"/>
</dbReference>